<evidence type="ECO:0000313" key="1">
    <source>
        <dbReference type="EMBL" id="AFQ96436.1"/>
    </source>
</evidence>
<protein>
    <submittedName>
        <fullName evidence="1">Uncharacterized protein</fullName>
    </submittedName>
</protein>
<dbReference type="Proteomes" id="UP000011865">
    <property type="component" value="Segment"/>
</dbReference>
<evidence type="ECO:0000313" key="2">
    <source>
        <dbReference type="Proteomes" id="UP000011865"/>
    </source>
</evidence>
<dbReference type="GeneID" id="15041885"/>
<dbReference type="RefSeq" id="YP_007677026.1">
    <property type="nucleotide sequence ID" value="NC_020873.1"/>
</dbReference>
<name>M4HNP1_9CAUD</name>
<dbReference type="EMBL" id="JX094431">
    <property type="protein sequence ID" value="AFQ96436.1"/>
    <property type="molecule type" value="Genomic_DNA"/>
</dbReference>
<reference evidence="1 2" key="1">
    <citation type="journal article" date="2013" name="Virol. J.">
        <title>Genome sequence and analysis of a broad-host range lytic bacteriophage that infects the Bacillus cereus group.</title>
        <authorList>
            <person name="El-Arabi T.F."/>
            <person name="Griffiths M.W."/>
            <person name="She Y.M."/>
            <person name="Villegas A."/>
            <person name="Lingohr E.J."/>
            <person name="Kropinski A.M."/>
        </authorList>
    </citation>
    <scope>NUCLEOTIDE SEQUENCE [LARGE SCALE GENOMIC DNA]</scope>
</reference>
<organism evidence="1 2">
    <name type="scientific">Bacillus phage vB_BceM_Bc431v3</name>
    <dbReference type="NCBI Taxonomy" id="1195072"/>
    <lineage>
        <taxon>Viruses</taxon>
        <taxon>Duplodnaviria</taxon>
        <taxon>Heunggongvirae</taxon>
        <taxon>Uroviricota</taxon>
        <taxon>Caudoviricetes</taxon>
        <taxon>Herelleviridae</taxon>
        <taxon>Bastillevirinae</taxon>
        <taxon>Caeruleovirus</taxon>
        <taxon>Caeruleovirus Bc431</taxon>
    </lineage>
</organism>
<dbReference type="KEGG" id="vg:15041885"/>
<accession>M4HNP1</accession>
<sequence length="256" mass="30124">MAKKIEAVERVGTVGVNSHGSRMVVVWYENSKKVIVQFEQGNVVQTSWQLFIKGSVKNPYDKTLLGVGYMGLGRYSSKTEDGEDNPIYYTWLRMMRRCYDENTHKRQPAYINCIVDPDWHNFQNFAKWYEENYYEVDGETMCLDKDIRIKGNKVYSPDTCIFAPTLINNLFITNDSRRGELPVGVVYDKKHDKYIAQYRTPQGKHWIGRFKTAEEAFLAYKEFKEVYIKKVAEEYKGKIPHTLYNIMMTYKIEMTD</sequence>
<keyword evidence="2" id="KW-1185">Reference proteome</keyword>
<gene>
    <name evidence="1" type="primary">orf127</name>
</gene>
<proteinExistence type="predicted"/>
<dbReference type="InterPro" id="IPR016177">
    <property type="entry name" value="DNA-bd_dom_sf"/>
</dbReference>
<dbReference type="OrthoDB" id="8611at10239"/>
<dbReference type="GO" id="GO:0003677">
    <property type="term" value="F:DNA binding"/>
    <property type="evidence" value="ECO:0007669"/>
    <property type="project" value="InterPro"/>
</dbReference>
<dbReference type="SUPFAM" id="SSF54171">
    <property type="entry name" value="DNA-binding domain"/>
    <property type="match status" value="1"/>
</dbReference>